<name>A0A2N8R936_STUST</name>
<feature type="compositionally biased region" description="Basic and acidic residues" evidence="1">
    <location>
        <begin position="1616"/>
        <end position="1625"/>
    </location>
</feature>
<evidence type="ECO:0000313" key="5">
    <source>
        <dbReference type="Proteomes" id="UP000236003"/>
    </source>
</evidence>
<feature type="domain" description="TrwC relaxase" evidence="2">
    <location>
        <begin position="77"/>
        <end position="392"/>
    </location>
</feature>
<evidence type="ECO:0000259" key="2">
    <source>
        <dbReference type="Pfam" id="PF08751"/>
    </source>
</evidence>
<dbReference type="Pfam" id="PF13154">
    <property type="entry name" value="DUF3991"/>
    <property type="match status" value="1"/>
</dbReference>
<dbReference type="Pfam" id="PF13155">
    <property type="entry name" value="Toprim_2"/>
    <property type="match status" value="1"/>
</dbReference>
<feature type="region of interest" description="Disordered" evidence="1">
    <location>
        <begin position="1651"/>
        <end position="1673"/>
    </location>
</feature>
<dbReference type="Proteomes" id="UP000236003">
    <property type="component" value="Unassembled WGS sequence"/>
</dbReference>
<proteinExistence type="predicted"/>
<comment type="caution">
    <text evidence="4">The sequence shown here is derived from an EMBL/GenBank/DDBJ whole genome shotgun (WGS) entry which is preliminary data.</text>
</comment>
<gene>
    <name evidence="4" type="ORF">CXK99_20635</name>
</gene>
<feature type="region of interest" description="Disordered" evidence="1">
    <location>
        <begin position="1119"/>
        <end position="1147"/>
    </location>
</feature>
<sequence>MSHYGISNQKTTAGNFASKAAYFEKKLKELRALQEKRISLGMSREASSEELAAELARVDAEIAKIASRVEGEWGTGGDDYYHKSGNDTLASGIVGPLASKLGLGEHPQDGDYLALFRGINPRTKEAFLGDRRLKQIDKAIQEAEERKSNPSAKKKLDASDLDQLVKEAKEKSAKDPVLGFSSCVSLQKSISIYWAQADDQTRKVIQECMMGAVNDAIDREHKVGRIRGKEGAQGAESVEGECVTLTYAHCTARRVQGEEYPDPQLHVHLERPNFVRTKDGKYLSIHAGWLYKSQREFGAVVDIAFYQRLQKKFPELAAAMVVDYTGHGLRLNESSVPKDIVVEKSKRRGQIQEEKQNLATSGQGAVQAIALRTRDGKAVVLGEGLDNHWRSTIPPIELKASTAEELKGPTLNQVRRLIFRGNTVIDEFAIDAAAASLTIGRGGFDDIAATKSAIFNQLGIIEIPQKPDDEGRTPPKRFTTKGLIRLEVDCLKAVYSGLDDPRWTVDRAFVDSMIDAYEKEKQSKQKPGAKPFKLTDEQRQAVYDLTQKGQFCFLKGAAGVGKSASLAPAFRIYKAIFKNNGRRIIGVAPGNKQHSELGKSTGIATQTVHSLLIKHQAAMAAKASGQRYKPEHLINSGDIVVCDEAGMLDTYLMHHLVVACHQAGARLICVGDRNQHGAVETAALFGLLHTAVGDRCAKIETIARQVEQYKPTAQALYEGKTKLALDYMLRDEQLRVFADGVNEADELVGDLFEDMKAGLPGEDNVVRELDWKDVLVLADTNNQVRALNDKIRDGRFARGQLSADGSVSIETEVLPGQRFTIQIAIGERLLLRKNAKDADSQQIYNGDLGTVTGIERITRAIDGEVIEDIQFTIIRDDGKNVKINASDYQSLQYAYSMTGHKAQGMTVARAYAIDPISLESLYVNYTRGIYGAKIYLNSSNWTEFVKNVEKFKPKENALELMPNLQASIRATAQSGVMAPLKAQETSVIDMVTDTSSLFEFPTLSNAPQQPAAAESEKPEQAVTLIPPVEAEIEHAKAFGAAIVDLRSDEQAWPADARRVAVVAAENPAPGVEVEPWKNPGSSVPAEQRRDICETLQGMTPALTTTKYRYIKPVPQEAKHERLAAADSRRGIENEPGRTDDRRDAEPARISAGFGIRKPISRGLGKIQPAPVFTPESADYQFTHVEPSAGRRPPENVLQRLSARSLAENRERNQGVLQGNVFLAGRAVPELRRSVPAAKGLAVNRFDKQADKDLIANLKIAVDLPKYAADLGMKLDKEASYKDHLVYRYGAGKFDTYRAPDGTWRWQERHSGKNGDIFKLHMEVKGGSFAEAKQAVADFHGIGVTVSKEQLAENTQQTMTELKSEKLDRQAKIEAGTEKAQRSFGLMSRANASYLESRGISPEVLAQTRWKTNIYGSACFPHYDADRNFTGYEYRGFDYKDKATGENREAKGFSRDTEKGIYIANRDCANPTEIRFSEGGVDTLSTYQLASPEERQRILFIGTTGEPGPNTEAAIAALAERHNIRHFSMAYDRDQGGDNLTAKRAARLAERFPDAQIEDVRERMGLQIGEDPNQLVQRLNALQSVHQLQGVTSLQVETNELGRASRGNDAPVSQGREPVHANKDKPGNISIPANEAHLFQGTTSETFEITQALTEQPEQSTDYETETRPRGRGI</sequence>
<accession>A0A2N8R936</accession>
<dbReference type="Pfam" id="PF08751">
    <property type="entry name" value="TrwC"/>
    <property type="match status" value="1"/>
</dbReference>
<feature type="compositionally biased region" description="Basic and acidic residues" evidence="1">
    <location>
        <begin position="1664"/>
        <end position="1673"/>
    </location>
</feature>
<dbReference type="InterPro" id="IPR027417">
    <property type="entry name" value="P-loop_NTPase"/>
</dbReference>
<protein>
    <submittedName>
        <fullName evidence="4">Uncharacterized protein</fullName>
    </submittedName>
</protein>
<evidence type="ECO:0000259" key="3">
    <source>
        <dbReference type="Pfam" id="PF13154"/>
    </source>
</evidence>
<evidence type="ECO:0000256" key="1">
    <source>
        <dbReference type="SAM" id="MobiDB-lite"/>
    </source>
</evidence>
<reference evidence="4 5" key="1">
    <citation type="submission" date="2018-01" db="EMBL/GenBank/DDBJ databases">
        <title>Denitrification phenotypes of diverse strains of Pseudomonas stutzeri.</title>
        <authorList>
            <person name="Milligan D.A."/>
            <person name="Bergaust L."/>
            <person name="Bakken L.R."/>
            <person name="Frostegard A."/>
        </authorList>
    </citation>
    <scope>NUCLEOTIDE SEQUENCE [LARGE SCALE GENOMIC DNA]</scope>
    <source>
        <strain evidence="4 5">CCUG 44592</strain>
    </source>
</reference>
<feature type="domain" description="DUF3991" evidence="3">
    <location>
        <begin position="1393"/>
        <end position="1445"/>
    </location>
</feature>
<dbReference type="InterPro" id="IPR025054">
    <property type="entry name" value="DUF3991"/>
</dbReference>
<evidence type="ECO:0000313" key="4">
    <source>
        <dbReference type="EMBL" id="PNF57599.1"/>
    </source>
</evidence>
<dbReference type="RefSeq" id="WP_102821615.1">
    <property type="nucleotide sequence ID" value="NZ_JAMOHR010000032.1"/>
</dbReference>
<feature type="region of interest" description="Disordered" evidence="1">
    <location>
        <begin position="1601"/>
        <end position="1627"/>
    </location>
</feature>
<organism evidence="4 5">
    <name type="scientific">Stutzerimonas stutzeri</name>
    <name type="common">Pseudomonas stutzeri</name>
    <dbReference type="NCBI Taxonomy" id="316"/>
    <lineage>
        <taxon>Bacteria</taxon>
        <taxon>Pseudomonadati</taxon>
        <taxon>Pseudomonadota</taxon>
        <taxon>Gammaproteobacteria</taxon>
        <taxon>Pseudomonadales</taxon>
        <taxon>Pseudomonadaceae</taxon>
        <taxon>Stutzerimonas</taxon>
    </lineage>
</organism>
<dbReference type="Gene3D" id="2.30.30.940">
    <property type="match status" value="1"/>
</dbReference>
<dbReference type="SUPFAM" id="SSF55464">
    <property type="entry name" value="Origin of replication-binding domain, RBD-like"/>
    <property type="match status" value="1"/>
</dbReference>
<dbReference type="SUPFAM" id="SSF57783">
    <property type="entry name" value="Zinc beta-ribbon"/>
    <property type="match status" value="1"/>
</dbReference>
<feature type="compositionally biased region" description="Basic and acidic residues" evidence="1">
    <location>
        <begin position="1119"/>
        <end position="1146"/>
    </location>
</feature>
<dbReference type="Gene3D" id="3.40.50.300">
    <property type="entry name" value="P-loop containing nucleotide triphosphate hydrolases"/>
    <property type="match status" value="2"/>
</dbReference>
<dbReference type="SUPFAM" id="SSF52540">
    <property type="entry name" value="P-loop containing nucleoside triphosphate hydrolases"/>
    <property type="match status" value="2"/>
</dbReference>
<dbReference type="EMBL" id="POUM01000024">
    <property type="protein sequence ID" value="PNF57599.1"/>
    <property type="molecule type" value="Genomic_DNA"/>
</dbReference>
<dbReference type="Pfam" id="PF13604">
    <property type="entry name" value="AAA_30"/>
    <property type="match status" value="1"/>
</dbReference>
<dbReference type="InterPro" id="IPR014862">
    <property type="entry name" value="TrwC"/>
</dbReference>
<dbReference type="CDD" id="cd17933">
    <property type="entry name" value="DEXSc_RecD-like"/>
    <property type="match status" value="1"/>
</dbReference>
<feature type="compositionally biased region" description="Polar residues" evidence="1">
    <location>
        <begin position="1651"/>
        <end position="1661"/>
    </location>
</feature>